<evidence type="ECO:0000313" key="1">
    <source>
        <dbReference type="EMBL" id="DAE33057.1"/>
    </source>
</evidence>
<sequence length="38" mass="4602">MINLDITDYTPEELNEICYQEDIAEEQLDSYVDSWFQK</sequence>
<reference evidence="1" key="1">
    <citation type="journal article" date="2021" name="Proc. Natl. Acad. Sci. U.S.A.">
        <title>A Catalog of Tens of Thousands of Viruses from Human Metagenomes Reveals Hidden Associations with Chronic Diseases.</title>
        <authorList>
            <person name="Tisza M.J."/>
            <person name="Buck C.B."/>
        </authorList>
    </citation>
    <scope>NUCLEOTIDE SEQUENCE</scope>
    <source>
        <strain evidence="1">Ctrcb4</strain>
    </source>
</reference>
<protein>
    <submittedName>
        <fullName evidence="1">Uncharacterized protein</fullName>
    </submittedName>
</protein>
<name>A0A8S5RPK3_9VIRU</name>
<proteinExistence type="predicted"/>
<organism evidence="1">
    <name type="scientific">virus sp. ctrcb4</name>
    <dbReference type="NCBI Taxonomy" id="2825824"/>
    <lineage>
        <taxon>Viruses</taxon>
    </lineage>
</organism>
<dbReference type="EMBL" id="BK059132">
    <property type="protein sequence ID" value="DAE33057.1"/>
    <property type="molecule type" value="Genomic_DNA"/>
</dbReference>
<accession>A0A8S5RPK3</accession>